<keyword evidence="1" id="KW-0472">Membrane</keyword>
<reference evidence="2" key="1">
    <citation type="submission" date="2020-05" db="EMBL/GenBank/DDBJ databases">
        <authorList>
            <person name="Chiriac C."/>
            <person name="Salcher M."/>
            <person name="Ghai R."/>
            <person name="Kavagutti S V."/>
        </authorList>
    </citation>
    <scope>NUCLEOTIDE SEQUENCE</scope>
</reference>
<protein>
    <submittedName>
        <fullName evidence="2">Unannotated protein</fullName>
    </submittedName>
</protein>
<proteinExistence type="predicted"/>
<accession>A0A6J6THS7</accession>
<feature type="transmembrane region" description="Helical" evidence="1">
    <location>
        <begin position="116"/>
        <end position="138"/>
    </location>
</feature>
<dbReference type="EMBL" id="CAEZYQ010000012">
    <property type="protein sequence ID" value="CAB4746374.1"/>
    <property type="molecule type" value="Genomic_DNA"/>
</dbReference>
<gene>
    <name evidence="2" type="ORF">UFOPK2761_01685</name>
</gene>
<keyword evidence="1" id="KW-0812">Transmembrane</keyword>
<name>A0A6J6THS7_9ZZZZ</name>
<sequence length="177" mass="18191">MIGHLGARASALLDGQLPPAEAERLWAHVHGCHLCRDLVEREGWVKTRLSGLAAREGTRAPDHLKGALLGACSMPPARTPADRVTPYGQTPYGHGPGLPPVVRTGSATTPRVRRTAVLAGVGGAAGMAVLGVLALGTAPADAPTVDRRAPVADLDRVTPQPGEGASLLLPVGRGIRP</sequence>
<dbReference type="AlphaFoldDB" id="A0A6J6THS7"/>
<evidence type="ECO:0000256" key="1">
    <source>
        <dbReference type="SAM" id="Phobius"/>
    </source>
</evidence>
<keyword evidence="1" id="KW-1133">Transmembrane helix</keyword>
<evidence type="ECO:0000313" key="2">
    <source>
        <dbReference type="EMBL" id="CAB4746374.1"/>
    </source>
</evidence>
<organism evidence="2">
    <name type="scientific">freshwater metagenome</name>
    <dbReference type="NCBI Taxonomy" id="449393"/>
    <lineage>
        <taxon>unclassified sequences</taxon>
        <taxon>metagenomes</taxon>
        <taxon>ecological metagenomes</taxon>
    </lineage>
</organism>